<comment type="caution">
    <text evidence="1">The sequence shown here is derived from an EMBL/GenBank/DDBJ whole genome shotgun (WGS) entry which is preliminary data.</text>
</comment>
<dbReference type="AlphaFoldDB" id="A0A090ZXJ7"/>
<evidence type="ECO:0000313" key="1">
    <source>
        <dbReference type="EMBL" id="KFN08861.1"/>
    </source>
</evidence>
<reference evidence="1 2" key="1">
    <citation type="submission" date="2014-04" db="EMBL/GenBank/DDBJ databases">
        <authorList>
            <person name="Bishop-Lilly K.A."/>
            <person name="Broomall S.M."/>
            <person name="Chain P.S."/>
            <person name="Chertkov O."/>
            <person name="Coyne S.R."/>
            <person name="Daligault H.E."/>
            <person name="Davenport K.W."/>
            <person name="Erkkila T."/>
            <person name="Frey K.G."/>
            <person name="Gibbons H.S."/>
            <person name="Gu W."/>
            <person name="Jaissle J."/>
            <person name="Johnson S.L."/>
            <person name="Koroleva G.I."/>
            <person name="Ladner J.T."/>
            <person name="Lo C.-C."/>
            <person name="Minogue T.D."/>
            <person name="Munk C."/>
            <person name="Palacios G.F."/>
            <person name="Redden C.L."/>
            <person name="Rosenzweig C.N."/>
            <person name="Scholz M.B."/>
            <person name="Teshima H."/>
            <person name="Xu Y."/>
        </authorList>
    </citation>
    <scope>NUCLEOTIDE SEQUENCE [LARGE SCALE GENOMIC DNA]</scope>
    <source>
        <strain evidence="1 2">8244</strain>
    </source>
</reference>
<dbReference type="EMBL" id="JMQA01000025">
    <property type="protein sequence ID" value="KFN08861.1"/>
    <property type="molecule type" value="Genomic_DNA"/>
</dbReference>
<dbReference type="GeneID" id="77012398"/>
<sequence>MNKNILNWETGKWLNPPLSVMQEGDHCSPARYGLEVTFTRWTFAEQDRDLHADPPAE</sequence>
<dbReference type="HOGENOM" id="CLU_2992406_0_0_9"/>
<proteinExistence type="predicted"/>
<dbReference type="RefSeq" id="WP_164815261.1">
    <property type="nucleotide sequence ID" value="NZ_BGML01000003.1"/>
</dbReference>
<evidence type="ECO:0000313" key="2">
    <source>
        <dbReference type="Proteomes" id="UP000029278"/>
    </source>
</evidence>
<name>A0A090ZXJ7_PAEMA</name>
<gene>
    <name evidence="1" type="ORF">DJ90_5138</name>
</gene>
<dbReference type="STRING" id="44252.DJ90_5138"/>
<accession>A0A090ZXJ7</accession>
<keyword evidence="2" id="KW-1185">Reference proteome</keyword>
<dbReference type="PATRIC" id="fig|44252.3.peg.2750"/>
<protein>
    <submittedName>
        <fullName evidence="1">Uncharacterized protein</fullName>
    </submittedName>
</protein>
<organism evidence="1 2">
    <name type="scientific">Paenibacillus macerans</name>
    <name type="common">Bacillus macerans</name>
    <dbReference type="NCBI Taxonomy" id="44252"/>
    <lineage>
        <taxon>Bacteria</taxon>
        <taxon>Bacillati</taxon>
        <taxon>Bacillota</taxon>
        <taxon>Bacilli</taxon>
        <taxon>Bacillales</taxon>
        <taxon>Paenibacillaceae</taxon>
        <taxon>Paenibacillus</taxon>
    </lineage>
</organism>
<dbReference type="Proteomes" id="UP000029278">
    <property type="component" value="Unassembled WGS sequence"/>
</dbReference>